<protein>
    <recommendedName>
        <fullName evidence="3">PpiC domain-containing protein</fullName>
    </recommendedName>
</protein>
<dbReference type="InterPro" id="IPR027304">
    <property type="entry name" value="Trigger_fact/SurA_dom_sf"/>
</dbReference>
<dbReference type="InterPro" id="IPR000297">
    <property type="entry name" value="PPIase_PpiC"/>
</dbReference>
<feature type="signal peptide" evidence="2">
    <location>
        <begin position="1"/>
        <end position="21"/>
    </location>
</feature>
<feature type="domain" description="PpiC" evidence="3">
    <location>
        <begin position="147"/>
        <end position="269"/>
    </location>
</feature>
<dbReference type="AlphaFoldDB" id="A0A109WBF5"/>
<evidence type="ECO:0000259" key="3">
    <source>
        <dbReference type="Pfam" id="PF13145"/>
    </source>
</evidence>
<evidence type="ECO:0000313" key="4">
    <source>
        <dbReference type="EMBL" id="AMD93018.1"/>
    </source>
</evidence>
<dbReference type="Gene3D" id="3.10.50.40">
    <property type="match status" value="1"/>
</dbReference>
<dbReference type="STRING" id="888061.AXF15_07845"/>
<dbReference type="Pfam" id="PF13145">
    <property type="entry name" value="Rotamase_2"/>
    <property type="match status" value="1"/>
</dbReference>
<dbReference type="RefSeq" id="WP_066605639.1">
    <property type="nucleotide sequence ID" value="NZ_CP014230.1"/>
</dbReference>
<dbReference type="InterPro" id="IPR046357">
    <property type="entry name" value="PPIase_dom_sf"/>
</dbReference>
<dbReference type="Proteomes" id="UP000063964">
    <property type="component" value="Chromosome"/>
</dbReference>
<dbReference type="InterPro" id="IPR050280">
    <property type="entry name" value="OMP_Chaperone_SurA"/>
</dbReference>
<dbReference type="PANTHER" id="PTHR47637:SF1">
    <property type="entry name" value="CHAPERONE SURA"/>
    <property type="match status" value="1"/>
</dbReference>
<dbReference type="SUPFAM" id="SSF54534">
    <property type="entry name" value="FKBP-like"/>
    <property type="match status" value="1"/>
</dbReference>
<sequence length="301" mass="34355">MRKYIFFCCAAFFWLAGTGHAMQVVDRIVAVVNGEIVTYQDLLRQTRQTTGVESGPVVEQAMPQVLDAMIDEAVLRQEAERLEVKVTDAEVDGEIRQLKARRRLTEEDFAQGLRLQGLTLEQFRERTRQDMMRQRMLGFMVRRKVIVTQEEVDDYIARNGSELTREQALDLQVLIVSGAETAAGLRAAIQKGELTFSDAVARHSEGPKVADGTLETVRWRDLAGPWREAVQGLTVGEISEPFPIQGKWAVLKLLDRKEASPRPAEQVEEEVREALLRPKMEERFREYMADLRSRALIEKRL</sequence>
<dbReference type="KEGG" id="doa:AXF15_07845"/>
<proteinExistence type="predicted"/>
<evidence type="ECO:0000256" key="2">
    <source>
        <dbReference type="SAM" id="SignalP"/>
    </source>
</evidence>
<accession>A0A109WBF5</accession>
<dbReference type="SUPFAM" id="SSF109998">
    <property type="entry name" value="Triger factor/SurA peptide-binding domain-like"/>
    <property type="match status" value="1"/>
</dbReference>
<evidence type="ECO:0000313" key="5">
    <source>
        <dbReference type="Proteomes" id="UP000063964"/>
    </source>
</evidence>
<name>A0A109WBF5_9BACT</name>
<reference evidence="5" key="1">
    <citation type="submission" date="2016-02" db="EMBL/GenBank/DDBJ databases">
        <authorList>
            <person name="Holder M.E."/>
            <person name="Ajami N.J."/>
            <person name="Petrosino J.F."/>
        </authorList>
    </citation>
    <scope>NUCLEOTIDE SEQUENCE [LARGE SCALE GENOMIC DNA]</scope>
    <source>
        <strain evidence="5">DSM 12838</strain>
    </source>
</reference>
<dbReference type="Pfam" id="PF13624">
    <property type="entry name" value="SurA_N_3"/>
    <property type="match status" value="1"/>
</dbReference>
<dbReference type="EMBL" id="CP014230">
    <property type="protein sequence ID" value="AMD93018.1"/>
    <property type="molecule type" value="Genomic_DNA"/>
</dbReference>
<dbReference type="GO" id="GO:0003755">
    <property type="term" value="F:peptidyl-prolyl cis-trans isomerase activity"/>
    <property type="evidence" value="ECO:0007669"/>
    <property type="project" value="InterPro"/>
</dbReference>
<evidence type="ECO:0000256" key="1">
    <source>
        <dbReference type="ARBA" id="ARBA00022729"/>
    </source>
</evidence>
<feature type="chain" id="PRO_5007141461" description="PpiC domain-containing protein" evidence="2">
    <location>
        <begin position="22"/>
        <end position="301"/>
    </location>
</feature>
<keyword evidence="1 2" id="KW-0732">Signal</keyword>
<keyword evidence="5" id="KW-1185">Reference proteome</keyword>
<dbReference type="Gene3D" id="1.10.4030.10">
    <property type="entry name" value="Porin chaperone SurA, peptide-binding domain"/>
    <property type="match status" value="1"/>
</dbReference>
<organism evidence="4 5">
    <name type="scientific">Desulfomicrobium orale DSM 12838</name>
    <dbReference type="NCBI Taxonomy" id="888061"/>
    <lineage>
        <taxon>Bacteria</taxon>
        <taxon>Pseudomonadati</taxon>
        <taxon>Thermodesulfobacteriota</taxon>
        <taxon>Desulfovibrionia</taxon>
        <taxon>Desulfovibrionales</taxon>
        <taxon>Desulfomicrobiaceae</taxon>
        <taxon>Desulfomicrobium</taxon>
    </lineage>
</organism>
<dbReference type="PANTHER" id="PTHR47637">
    <property type="entry name" value="CHAPERONE SURA"/>
    <property type="match status" value="1"/>
</dbReference>
<gene>
    <name evidence="4" type="ORF">AXF15_07845</name>
</gene>